<dbReference type="AlphaFoldDB" id="A0AAD4LJ44"/>
<comment type="cofactor">
    <cofactor evidence="1 6">
        <name>Mg(2+)</name>
        <dbReference type="ChEBI" id="CHEBI:18420"/>
    </cofactor>
</comment>
<comment type="similarity">
    <text evidence="2 6">Belongs to the terpene synthase family.</text>
</comment>
<name>A0AAD4LJ44_9AGAM</name>
<keyword evidence="5 6" id="KW-0456">Lyase</keyword>
<evidence type="ECO:0000256" key="1">
    <source>
        <dbReference type="ARBA" id="ARBA00001946"/>
    </source>
</evidence>
<dbReference type="Pfam" id="PF19086">
    <property type="entry name" value="Terpene_syn_C_2"/>
    <property type="match status" value="1"/>
</dbReference>
<dbReference type="GO" id="GO:0010333">
    <property type="term" value="F:terpene synthase activity"/>
    <property type="evidence" value="ECO:0007669"/>
    <property type="project" value="InterPro"/>
</dbReference>
<evidence type="ECO:0000256" key="2">
    <source>
        <dbReference type="ARBA" id="ARBA00006333"/>
    </source>
</evidence>
<dbReference type="PANTHER" id="PTHR35201">
    <property type="entry name" value="TERPENE SYNTHASE"/>
    <property type="match status" value="1"/>
</dbReference>
<evidence type="ECO:0000256" key="5">
    <source>
        <dbReference type="ARBA" id="ARBA00023239"/>
    </source>
</evidence>
<keyword evidence="8" id="KW-1185">Reference proteome</keyword>
<dbReference type="EMBL" id="JAKELL010000027">
    <property type="protein sequence ID" value="KAH8991186.1"/>
    <property type="molecule type" value="Genomic_DNA"/>
</dbReference>
<dbReference type="InterPro" id="IPR008949">
    <property type="entry name" value="Isoprenoid_synthase_dom_sf"/>
</dbReference>
<accession>A0AAD4LJ44</accession>
<dbReference type="SUPFAM" id="SSF48576">
    <property type="entry name" value="Terpenoid synthases"/>
    <property type="match status" value="1"/>
</dbReference>
<dbReference type="GO" id="GO:0008299">
    <property type="term" value="P:isoprenoid biosynthetic process"/>
    <property type="evidence" value="ECO:0007669"/>
    <property type="project" value="UniProtKB-ARBA"/>
</dbReference>
<gene>
    <name evidence="7" type="ORF">EDB92DRAFT_1994661</name>
</gene>
<dbReference type="Proteomes" id="UP001201163">
    <property type="component" value="Unassembled WGS sequence"/>
</dbReference>
<reference evidence="7" key="1">
    <citation type="submission" date="2022-01" db="EMBL/GenBank/DDBJ databases">
        <title>Comparative genomics reveals a dynamic genome evolution in the ectomycorrhizal milk-cap (Lactarius) mushrooms.</title>
        <authorList>
            <consortium name="DOE Joint Genome Institute"/>
            <person name="Lebreton A."/>
            <person name="Tang N."/>
            <person name="Kuo A."/>
            <person name="LaButti K."/>
            <person name="Drula E."/>
            <person name="Barry K."/>
            <person name="Clum A."/>
            <person name="Lipzen A."/>
            <person name="Mousain D."/>
            <person name="Ng V."/>
            <person name="Wang R."/>
            <person name="Wang X."/>
            <person name="Dai Y."/>
            <person name="Henrissat B."/>
            <person name="Grigoriev I.V."/>
            <person name="Guerin-Laguette A."/>
            <person name="Yu F."/>
            <person name="Martin F.M."/>
        </authorList>
    </citation>
    <scope>NUCLEOTIDE SEQUENCE</scope>
    <source>
        <strain evidence="7">QP</strain>
    </source>
</reference>
<comment type="caution">
    <text evidence="7">The sequence shown here is derived from an EMBL/GenBank/DDBJ whole genome shotgun (WGS) entry which is preliminary data.</text>
</comment>
<dbReference type="GO" id="GO:0046872">
    <property type="term" value="F:metal ion binding"/>
    <property type="evidence" value="ECO:0007669"/>
    <property type="project" value="UniProtKB-KW"/>
</dbReference>
<organism evidence="7 8">
    <name type="scientific">Lactarius akahatsu</name>
    <dbReference type="NCBI Taxonomy" id="416441"/>
    <lineage>
        <taxon>Eukaryota</taxon>
        <taxon>Fungi</taxon>
        <taxon>Dikarya</taxon>
        <taxon>Basidiomycota</taxon>
        <taxon>Agaricomycotina</taxon>
        <taxon>Agaricomycetes</taxon>
        <taxon>Russulales</taxon>
        <taxon>Russulaceae</taxon>
        <taxon>Lactarius</taxon>
    </lineage>
</organism>
<dbReference type="PANTHER" id="PTHR35201:SF4">
    <property type="entry name" value="BETA-PINACENE SYNTHASE-RELATED"/>
    <property type="match status" value="1"/>
</dbReference>
<dbReference type="Gene3D" id="1.10.600.10">
    <property type="entry name" value="Farnesyl Diphosphate Synthase"/>
    <property type="match status" value="1"/>
</dbReference>
<keyword evidence="3 6" id="KW-0479">Metal-binding</keyword>
<sequence length="353" mass="40408">MSELPQFYLPDLFAQWPWPRLSNQHYEETKPEFDEWVRSLEALDAKSQSAFDRCNFALLSSIGHPLLDKECFRVACDLMALYFMYDEYTDKLDEEGVRTCADLVLDALRSPHKERPQDESKLGEIARQFWLRAIKVASEGAQRRFIKSFAEYAYSIIEETSDRNAGRVRNITDYLELRRRTAAVYSTLFLVELGIDIPDEVMTHPAMVSLLSLAIDPLMLTNDLYSYNIEQAAGHGSHNFLTAIMNDKGVDLDEALDWFAEYNGTLLSKVQEQCRALPSWNPDIDPIVTTYVERLCYWLRGHDCWSFESGRYFGTKGPEIQKHRVVTLLPRSNGGSEVTPMMALPVDSTSGVD</sequence>
<keyword evidence="4 6" id="KW-0460">Magnesium</keyword>
<evidence type="ECO:0000256" key="6">
    <source>
        <dbReference type="RuleBase" id="RU366034"/>
    </source>
</evidence>
<evidence type="ECO:0000256" key="4">
    <source>
        <dbReference type="ARBA" id="ARBA00022842"/>
    </source>
</evidence>
<evidence type="ECO:0000313" key="8">
    <source>
        <dbReference type="Proteomes" id="UP001201163"/>
    </source>
</evidence>
<protein>
    <recommendedName>
        <fullName evidence="6">Terpene synthase</fullName>
        <ecNumber evidence="6">4.2.3.-</ecNumber>
    </recommendedName>
</protein>
<dbReference type="EC" id="4.2.3.-" evidence="6"/>
<dbReference type="InterPro" id="IPR034686">
    <property type="entry name" value="Terpene_cyclase-like_2"/>
</dbReference>
<dbReference type="SFLD" id="SFLDG01020">
    <property type="entry name" value="Terpene_Cyclase_Like_2"/>
    <property type="match status" value="1"/>
</dbReference>
<proteinExistence type="inferred from homology"/>
<evidence type="ECO:0000256" key="3">
    <source>
        <dbReference type="ARBA" id="ARBA00022723"/>
    </source>
</evidence>
<evidence type="ECO:0000313" key="7">
    <source>
        <dbReference type="EMBL" id="KAH8991186.1"/>
    </source>
</evidence>
<dbReference type="SFLD" id="SFLDS00005">
    <property type="entry name" value="Isoprenoid_Synthase_Type_I"/>
    <property type="match status" value="1"/>
</dbReference>